<dbReference type="InterPro" id="IPR029465">
    <property type="entry name" value="ATPgrasp_TupA"/>
</dbReference>
<reference evidence="1 2" key="1">
    <citation type="submission" date="2018-12" db="EMBL/GenBank/DDBJ databases">
        <authorList>
            <consortium name="Pathogen Informatics"/>
        </authorList>
    </citation>
    <scope>NUCLEOTIDE SEQUENCE [LARGE SCALE GENOMIC DNA]</scope>
    <source>
        <strain evidence="1 2">NCTC10437</strain>
    </source>
</reference>
<organism evidence="1 2">
    <name type="scientific">Mycolicibacterium aurum</name>
    <name type="common">Mycobacterium aurum</name>
    <dbReference type="NCBI Taxonomy" id="1791"/>
    <lineage>
        <taxon>Bacteria</taxon>
        <taxon>Bacillati</taxon>
        <taxon>Actinomycetota</taxon>
        <taxon>Actinomycetes</taxon>
        <taxon>Mycobacteriales</taxon>
        <taxon>Mycobacteriaceae</taxon>
        <taxon>Mycolicibacterium</taxon>
    </lineage>
</organism>
<evidence type="ECO:0008006" key="3">
    <source>
        <dbReference type="Google" id="ProtNLM"/>
    </source>
</evidence>
<dbReference type="KEGG" id="mauu:NCTC10437_04694"/>
<dbReference type="STRING" id="1791.GCA_001049355_02820"/>
<evidence type="ECO:0000313" key="2">
    <source>
        <dbReference type="Proteomes" id="UP000279306"/>
    </source>
</evidence>
<gene>
    <name evidence="1" type="ORF">NCTC10437_04694</name>
</gene>
<keyword evidence="2" id="KW-1185">Reference proteome</keyword>
<sequence length="284" mass="32512">MRAARLWRTRNPRTFREKVRYKMLRDHRALVVTFADKAAVRDYVATMIGTQYLPRAYAILDDPAALRELRLPESYVLKPTHGSGAAIIVSAHAPDDARLTTEHASWAYRHVLPRYAPREDVISIAQGWVEKLYGDGPNREWVYGRVPRRIIVEEMLAGADGAIPDDYKFFVFHGECGFVQVDSGRFGRRTQDFFRPDWEHLPLCGGPPWAQPRRLKPARLDEMIGLAEQLGADTDFVRVDLYDVDGRIVFGELTSFPAGGDSPFDPESFDGEFGRRWTVPRRYQ</sequence>
<dbReference type="AlphaFoldDB" id="A0A3S4SPL3"/>
<protein>
    <recommendedName>
        <fullName evidence="3">TupA-like ATPgrasp</fullName>
    </recommendedName>
</protein>
<dbReference type="SUPFAM" id="SSF56059">
    <property type="entry name" value="Glutathione synthetase ATP-binding domain-like"/>
    <property type="match status" value="1"/>
</dbReference>
<evidence type="ECO:0000313" key="1">
    <source>
        <dbReference type="EMBL" id="VEG57680.1"/>
    </source>
</evidence>
<dbReference type="Pfam" id="PF14305">
    <property type="entry name" value="ATPgrasp_TupA"/>
    <property type="match status" value="1"/>
</dbReference>
<proteinExistence type="predicted"/>
<dbReference type="Proteomes" id="UP000279306">
    <property type="component" value="Chromosome"/>
</dbReference>
<accession>A0A3S4SPL3</accession>
<name>A0A3S4SPL3_MYCAU</name>
<dbReference type="EMBL" id="LR134356">
    <property type="protein sequence ID" value="VEG57680.1"/>
    <property type="molecule type" value="Genomic_DNA"/>
</dbReference>